<reference evidence="1 2" key="1">
    <citation type="submission" date="2020-08" db="EMBL/GenBank/DDBJ databases">
        <title>Genomic Encyclopedia of Type Strains, Phase IV (KMG-IV): sequencing the most valuable type-strain genomes for metagenomic binning, comparative biology and taxonomic classification.</title>
        <authorList>
            <person name="Goeker M."/>
        </authorList>
    </citation>
    <scope>NUCLEOTIDE SEQUENCE [LARGE SCALE GENOMIC DNA]</scope>
    <source>
        <strain evidence="1 2">DSM 101064</strain>
    </source>
</reference>
<proteinExistence type="predicted"/>
<name>A0A7W9BJ03_9RHOB</name>
<comment type="caution">
    <text evidence="1">The sequence shown here is derived from an EMBL/GenBank/DDBJ whole genome shotgun (WGS) entry which is preliminary data.</text>
</comment>
<keyword evidence="2" id="KW-1185">Reference proteome</keyword>
<organism evidence="1 2">
    <name type="scientific">Yoonia ponticola</name>
    <dbReference type="NCBI Taxonomy" id="1524255"/>
    <lineage>
        <taxon>Bacteria</taxon>
        <taxon>Pseudomonadati</taxon>
        <taxon>Pseudomonadota</taxon>
        <taxon>Alphaproteobacteria</taxon>
        <taxon>Rhodobacterales</taxon>
        <taxon>Paracoccaceae</taxon>
        <taxon>Yoonia</taxon>
    </lineage>
</organism>
<evidence type="ECO:0000313" key="1">
    <source>
        <dbReference type="EMBL" id="MBB5721395.1"/>
    </source>
</evidence>
<dbReference type="Proteomes" id="UP000535415">
    <property type="component" value="Unassembled WGS sequence"/>
</dbReference>
<protein>
    <submittedName>
        <fullName evidence="1">Uncharacterized protein</fullName>
    </submittedName>
</protein>
<accession>A0A7W9BJ03</accession>
<evidence type="ECO:0000313" key="2">
    <source>
        <dbReference type="Proteomes" id="UP000535415"/>
    </source>
</evidence>
<dbReference type="EMBL" id="JACIJM010000002">
    <property type="protein sequence ID" value="MBB5721395.1"/>
    <property type="molecule type" value="Genomic_DNA"/>
</dbReference>
<gene>
    <name evidence="1" type="ORF">FHS72_001002</name>
</gene>
<sequence length="45" mass="5191">MVYTFLVGFARTSRETGSISMIMLMISRQQGILGNTRHPSKRRVY</sequence>
<dbReference type="AlphaFoldDB" id="A0A7W9BJ03"/>